<organism evidence="1 2">
    <name type="scientific">Eretmocerus hayati</name>
    <dbReference type="NCBI Taxonomy" id="131215"/>
    <lineage>
        <taxon>Eukaryota</taxon>
        <taxon>Metazoa</taxon>
        <taxon>Ecdysozoa</taxon>
        <taxon>Arthropoda</taxon>
        <taxon>Hexapoda</taxon>
        <taxon>Insecta</taxon>
        <taxon>Pterygota</taxon>
        <taxon>Neoptera</taxon>
        <taxon>Endopterygota</taxon>
        <taxon>Hymenoptera</taxon>
        <taxon>Apocrita</taxon>
        <taxon>Proctotrupomorpha</taxon>
        <taxon>Chalcidoidea</taxon>
        <taxon>Aphelinidae</taxon>
        <taxon>Aphelininae</taxon>
        <taxon>Eretmocerus</taxon>
    </lineage>
</organism>
<sequence length="698" mass="76917">MEAQLIPWFSVSIICIAMSTCGGSESIKKAKGPIINAGCKRKDCDFIDHAYLHGFCGGELTDFMADVQSRLMETCDISEACLRAGKKDLPKTDTFDFIIVGAGVAGSVLARRLSDKWSVLLLEAGPEEPTVASVPGFAFHSIGSDVDWQYKTESHKDPKFCRDSDGACSWPRGKMVGGTGGMNGMMYVRGHPSIYDEWEAMGNPGWSYSKVEKYFERAENPSGSELHRFDLGRSNVSHTLHKDSIEHPLFLGRFNHHPSFADDILKAAGELGYKTKGITPGIDPGVMIPNFVIKDGMRNSPARAYLRPVANRSNLHVMTGAHVSKVLTVNIFGTEKYMAHGVEVIQRSGQRMTFLSRKEVILSAGSIGSPQILLLSGIGPEKDLKKLGIPVVRNLPVGENLQNHVSIGIQMSIKADNHEPLTTEALECFTSNRTGPLASTGLSQVTGFFVSNYSKNGVPDIQSFFDGFSLGCPKTGSKDECAGNGDPTCPAVRYITARPTVAIVKSRGYLKLKSKNPLDHPKFYPNYFGDHRDMKVLIDGVHEILKFADTPTMKALDMKVITDNHKSCPSPKYKFGTDEYWECYIRANTGPENHQVGTCRMGPIADPKSVVDNELKVHGVYNLRVADASIFPSITNANTMSPTIMIAEKAADMISKDWSEIIQHFPEMSHGFSQYNHYIGSMHLYLPQKLQYSHLVHH</sequence>
<gene>
    <name evidence="1" type="ORF">QAD02_010214</name>
</gene>
<evidence type="ECO:0000313" key="2">
    <source>
        <dbReference type="Proteomes" id="UP001239111"/>
    </source>
</evidence>
<dbReference type="EMBL" id="CM056744">
    <property type="protein sequence ID" value="KAJ8668551.1"/>
    <property type="molecule type" value="Genomic_DNA"/>
</dbReference>
<dbReference type="Proteomes" id="UP001239111">
    <property type="component" value="Chromosome 4"/>
</dbReference>
<protein>
    <submittedName>
        <fullName evidence="1">Uncharacterized protein</fullName>
    </submittedName>
</protein>
<name>A0ACC2NC79_9HYME</name>
<accession>A0ACC2NC79</accession>
<keyword evidence="2" id="KW-1185">Reference proteome</keyword>
<comment type="caution">
    <text evidence="1">The sequence shown here is derived from an EMBL/GenBank/DDBJ whole genome shotgun (WGS) entry which is preliminary data.</text>
</comment>
<reference evidence="1" key="1">
    <citation type="submission" date="2023-04" db="EMBL/GenBank/DDBJ databases">
        <title>A chromosome-level genome assembly of the parasitoid wasp Eretmocerus hayati.</title>
        <authorList>
            <person name="Zhong Y."/>
            <person name="Liu S."/>
            <person name="Liu Y."/>
        </authorList>
    </citation>
    <scope>NUCLEOTIDE SEQUENCE</scope>
    <source>
        <strain evidence="1">ZJU_SS_LIU_2023</strain>
    </source>
</reference>
<evidence type="ECO:0000313" key="1">
    <source>
        <dbReference type="EMBL" id="KAJ8668551.1"/>
    </source>
</evidence>
<proteinExistence type="predicted"/>